<keyword evidence="4 11" id="KW-0808">Transferase</keyword>
<evidence type="ECO:0000256" key="4">
    <source>
        <dbReference type="ARBA" id="ARBA00022679"/>
    </source>
</evidence>
<sequence>MSSVTDPMLDPTAPGDLSADPAVRAAARGQASRLPLTGIALAIFAVMAVLGVWLRPAMPIDETRYLTVAWEMRLHHSWIVPHLNGEIYGDKPPLLFWLINLVWAVTGPSEFAGRLVAPAFGLGAIWVTSRLGRALYPTRPELGGYAALALAGMGGFAFFAGLTMFDAMLTLATALGVLALVHAARTPAEAPRSWLPWAGYGAAIALGVISKGPVILVHLVPVGLALPFWGGMPLKAAFKGVGLGVLIALGLVLLWLVPALLLGGADYRQEILWTQSAGRVVSSFAHQKPWWFFVPLLPLLAFPWIWSLGFWKNLRLIGPMPVWIVATVAIFSLISGKQTHYLVPMLPAVALIAAPAIAQGARAPLAALGPLAAALYLLGVAFGLVKGEVREVIGPAWLLVAIAVGLVLVAAVAVLRRGGWLAVLSPAVVVLLSLLFIGKAGDAYDATLIGRQLAAYEQAGLATMDDGYAGEFGFAGRLAQPVAMLPDPVAAAAWLAEKPGRALMGRMDRPQPQAAPDQLLSFRGRSYGLWLNKESSTTSGASLGAGASEGTTQNSQTEAVQ</sequence>
<feature type="transmembrane region" description="Helical" evidence="9">
    <location>
        <begin position="34"/>
        <end position="54"/>
    </location>
</feature>
<gene>
    <name evidence="11" type="ORF">JCM7686_3258</name>
</gene>
<dbReference type="GO" id="GO:0005886">
    <property type="term" value="C:plasma membrane"/>
    <property type="evidence" value="ECO:0007669"/>
    <property type="project" value="UniProtKB-SubCell"/>
</dbReference>
<keyword evidence="12" id="KW-1185">Reference proteome</keyword>
<dbReference type="GO" id="GO:0009103">
    <property type="term" value="P:lipopolysaccharide biosynthetic process"/>
    <property type="evidence" value="ECO:0007669"/>
    <property type="project" value="TreeGrafter"/>
</dbReference>
<feature type="transmembrane region" description="Helical" evidence="9">
    <location>
        <begin position="290"/>
        <end position="310"/>
    </location>
</feature>
<organism evidence="11 12">
    <name type="scientific">Paracoccus aminophilus JCM 7686</name>
    <dbReference type="NCBI Taxonomy" id="1367847"/>
    <lineage>
        <taxon>Bacteria</taxon>
        <taxon>Pseudomonadati</taxon>
        <taxon>Pseudomonadota</taxon>
        <taxon>Alphaproteobacteria</taxon>
        <taxon>Rhodobacterales</taxon>
        <taxon>Paracoccaceae</taxon>
        <taxon>Paracoccus</taxon>
    </lineage>
</organism>
<keyword evidence="5 9" id="KW-0812">Transmembrane</keyword>
<name>S5YFN2_PARAH</name>
<dbReference type="GO" id="GO:0010041">
    <property type="term" value="P:response to iron(III) ion"/>
    <property type="evidence" value="ECO:0007669"/>
    <property type="project" value="TreeGrafter"/>
</dbReference>
<evidence type="ECO:0000256" key="7">
    <source>
        <dbReference type="ARBA" id="ARBA00023136"/>
    </source>
</evidence>
<feature type="transmembrane region" description="Helical" evidence="9">
    <location>
        <begin position="197"/>
        <end position="220"/>
    </location>
</feature>
<dbReference type="EMBL" id="CP006650">
    <property type="protein sequence ID" value="AGT10293.1"/>
    <property type="molecule type" value="Genomic_DNA"/>
</dbReference>
<evidence type="ECO:0000256" key="9">
    <source>
        <dbReference type="SAM" id="Phobius"/>
    </source>
</evidence>
<dbReference type="OrthoDB" id="9810951at2"/>
<dbReference type="InterPro" id="IPR050297">
    <property type="entry name" value="LipidA_mod_glycosyltrf_83"/>
</dbReference>
<keyword evidence="3" id="KW-0328">Glycosyltransferase</keyword>
<feature type="transmembrane region" description="Helical" evidence="9">
    <location>
        <begin position="392"/>
        <end position="414"/>
    </location>
</feature>
<dbReference type="Pfam" id="PF13231">
    <property type="entry name" value="PMT_2"/>
    <property type="match status" value="1"/>
</dbReference>
<dbReference type="eggNOG" id="COG1807">
    <property type="taxonomic scope" value="Bacteria"/>
</dbReference>
<evidence type="ECO:0000259" key="10">
    <source>
        <dbReference type="Pfam" id="PF13231"/>
    </source>
</evidence>
<keyword evidence="2" id="KW-1003">Cell membrane</keyword>
<dbReference type="STRING" id="1367847.JCM7686_3258"/>
<evidence type="ECO:0000313" key="12">
    <source>
        <dbReference type="Proteomes" id="UP000015480"/>
    </source>
</evidence>
<evidence type="ECO:0000256" key="1">
    <source>
        <dbReference type="ARBA" id="ARBA00004651"/>
    </source>
</evidence>
<feature type="transmembrane region" description="Helical" evidence="9">
    <location>
        <begin position="420"/>
        <end position="438"/>
    </location>
</feature>
<dbReference type="PANTHER" id="PTHR33908">
    <property type="entry name" value="MANNOSYLTRANSFERASE YKCB-RELATED"/>
    <property type="match status" value="1"/>
</dbReference>
<evidence type="ECO:0000256" key="6">
    <source>
        <dbReference type="ARBA" id="ARBA00022989"/>
    </source>
</evidence>
<dbReference type="Proteomes" id="UP000015480">
    <property type="component" value="Chromosome"/>
</dbReference>
<feature type="compositionally biased region" description="Low complexity" evidence="8">
    <location>
        <begin position="537"/>
        <end position="552"/>
    </location>
</feature>
<feature type="domain" description="Glycosyltransferase RgtA/B/C/D-like" evidence="10">
    <location>
        <begin position="90"/>
        <end position="252"/>
    </location>
</feature>
<accession>S5YFN2</accession>
<proteinExistence type="predicted"/>
<feature type="transmembrane region" description="Helical" evidence="9">
    <location>
        <begin position="341"/>
        <end position="358"/>
    </location>
</feature>
<feature type="transmembrane region" description="Helical" evidence="9">
    <location>
        <begin position="364"/>
        <end position="385"/>
    </location>
</feature>
<dbReference type="PATRIC" id="fig|1367847.3.peg.3285"/>
<feature type="region of interest" description="Disordered" evidence="8">
    <location>
        <begin position="537"/>
        <end position="561"/>
    </location>
</feature>
<dbReference type="RefSeq" id="WP_020951929.1">
    <property type="nucleotide sequence ID" value="NC_022041.1"/>
</dbReference>
<feature type="transmembrane region" description="Helical" evidence="9">
    <location>
        <begin position="167"/>
        <end position="185"/>
    </location>
</feature>
<evidence type="ECO:0000256" key="8">
    <source>
        <dbReference type="SAM" id="MobiDB-lite"/>
    </source>
</evidence>
<dbReference type="GO" id="GO:0016763">
    <property type="term" value="F:pentosyltransferase activity"/>
    <property type="evidence" value="ECO:0007669"/>
    <property type="project" value="TreeGrafter"/>
</dbReference>
<evidence type="ECO:0000256" key="2">
    <source>
        <dbReference type="ARBA" id="ARBA00022475"/>
    </source>
</evidence>
<feature type="transmembrane region" description="Helical" evidence="9">
    <location>
        <begin position="240"/>
        <end position="262"/>
    </location>
</feature>
<keyword evidence="6 9" id="KW-1133">Transmembrane helix</keyword>
<dbReference type="HOGENOM" id="CLU_504099_0_0_5"/>
<protein>
    <submittedName>
        <fullName evidence="11">Glycosyltransferase</fullName>
    </submittedName>
</protein>
<evidence type="ECO:0000256" key="3">
    <source>
        <dbReference type="ARBA" id="ARBA00022676"/>
    </source>
</evidence>
<keyword evidence="7 9" id="KW-0472">Membrane</keyword>
<feature type="transmembrane region" description="Helical" evidence="9">
    <location>
        <begin position="142"/>
        <end position="161"/>
    </location>
</feature>
<dbReference type="PANTHER" id="PTHR33908:SF3">
    <property type="entry name" value="UNDECAPRENYL PHOSPHATE-ALPHA-4-AMINO-4-DEOXY-L-ARABINOSE ARABINOSYL TRANSFERASE"/>
    <property type="match status" value="1"/>
</dbReference>
<dbReference type="AlphaFoldDB" id="S5YFN2"/>
<comment type="subcellular location">
    <subcellularLocation>
        <location evidence="1">Cell membrane</location>
        <topology evidence="1">Multi-pass membrane protein</topology>
    </subcellularLocation>
</comment>
<evidence type="ECO:0000256" key="5">
    <source>
        <dbReference type="ARBA" id="ARBA00022692"/>
    </source>
</evidence>
<dbReference type="InterPro" id="IPR038731">
    <property type="entry name" value="RgtA/B/C-like"/>
</dbReference>
<dbReference type="KEGG" id="pami:JCM7686_3258"/>
<evidence type="ECO:0000313" key="11">
    <source>
        <dbReference type="EMBL" id="AGT10293.1"/>
    </source>
</evidence>
<reference evidence="11 12" key="1">
    <citation type="journal article" date="2014" name="BMC Genomics">
        <title>Architecture and functions of a multipartite genome of the methylotrophic bacterium Paracoccus aminophilus JCM 7686, containing primary and secondary chromids.</title>
        <authorList>
            <person name="Dziewit L."/>
            <person name="Czarnecki J."/>
            <person name="Wibberg D."/>
            <person name="Radlinska M."/>
            <person name="Mrozek P."/>
            <person name="Szymczak M."/>
            <person name="Schluter A."/>
            <person name="Puhler A."/>
            <person name="Bartosik D."/>
        </authorList>
    </citation>
    <scope>NUCLEOTIDE SEQUENCE [LARGE SCALE GENOMIC DNA]</scope>
    <source>
        <strain evidence="11">JCM 7686</strain>
    </source>
</reference>
<feature type="transmembrane region" description="Helical" evidence="9">
    <location>
        <begin position="316"/>
        <end position="334"/>
    </location>
</feature>